<evidence type="ECO:0000313" key="1">
    <source>
        <dbReference type="EMBL" id="VCW77288.1"/>
    </source>
</evidence>
<organism evidence="1 2">
    <name type="scientific">Gulo gulo</name>
    <name type="common">Wolverine</name>
    <name type="synonym">Gluton</name>
    <dbReference type="NCBI Taxonomy" id="48420"/>
    <lineage>
        <taxon>Eukaryota</taxon>
        <taxon>Metazoa</taxon>
        <taxon>Chordata</taxon>
        <taxon>Craniata</taxon>
        <taxon>Vertebrata</taxon>
        <taxon>Euteleostomi</taxon>
        <taxon>Mammalia</taxon>
        <taxon>Eutheria</taxon>
        <taxon>Laurasiatheria</taxon>
        <taxon>Carnivora</taxon>
        <taxon>Caniformia</taxon>
        <taxon>Musteloidea</taxon>
        <taxon>Mustelidae</taxon>
        <taxon>Guloninae</taxon>
        <taxon>Gulo</taxon>
    </lineage>
</organism>
<reference evidence="1 2" key="1">
    <citation type="submission" date="2018-10" db="EMBL/GenBank/DDBJ databases">
        <authorList>
            <person name="Ekblom R."/>
            <person name="Jareborg N."/>
        </authorList>
    </citation>
    <scope>NUCLEOTIDE SEQUENCE [LARGE SCALE GENOMIC DNA]</scope>
    <source>
        <tissue evidence="1">Muscle</tissue>
    </source>
</reference>
<sequence length="38" mass="4511">MRLKPALDSSTKQEEIYHVTFIFNNCNRSMLQVIQIEL</sequence>
<protein>
    <submittedName>
        <fullName evidence="1">Uncharacterized protein</fullName>
    </submittedName>
</protein>
<dbReference type="Proteomes" id="UP000269945">
    <property type="component" value="Unassembled WGS sequence"/>
</dbReference>
<accession>A0A9X9LN91</accession>
<proteinExistence type="predicted"/>
<comment type="caution">
    <text evidence="1">The sequence shown here is derived from an EMBL/GenBank/DDBJ whole genome shotgun (WGS) entry which is preliminary data.</text>
</comment>
<dbReference type="AlphaFoldDB" id="A0A9X9LN91"/>
<keyword evidence="2" id="KW-1185">Reference proteome</keyword>
<name>A0A9X9LN91_GULGU</name>
<dbReference type="EMBL" id="CYRY02008626">
    <property type="protein sequence ID" value="VCW77288.1"/>
    <property type="molecule type" value="Genomic_DNA"/>
</dbReference>
<evidence type="ECO:0000313" key="2">
    <source>
        <dbReference type="Proteomes" id="UP000269945"/>
    </source>
</evidence>
<gene>
    <name evidence="1" type="ORF">BN2614_LOCUS1</name>
</gene>